<name>B7KMQ0_GLOC7</name>
<dbReference type="RefSeq" id="WP_012599579.1">
    <property type="nucleotide sequence ID" value="NC_011737.1"/>
</dbReference>
<dbReference type="AlphaFoldDB" id="B7KMQ0"/>
<evidence type="ECO:0000313" key="1">
    <source>
        <dbReference type="EMBL" id="ACK74072.1"/>
    </source>
</evidence>
<dbReference type="KEGG" id="cyc:PCC7424_5503"/>
<keyword evidence="2" id="KW-1185">Reference proteome</keyword>
<evidence type="ECO:0000313" key="2">
    <source>
        <dbReference type="Proteomes" id="UP000002384"/>
    </source>
</evidence>
<keyword evidence="1" id="KW-0614">Plasmid</keyword>
<proteinExistence type="predicted"/>
<geneLocation type="plasmid" evidence="1 2">
    <name>pP742402</name>
</geneLocation>
<organism evidence="1 2">
    <name type="scientific">Gloeothece citriformis (strain PCC 7424)</name>
    <name type="common">Cyanothece sp. (strain PCC 7424)</name>
    <dbReference type="NCBI Taxonomy" id="65393"/>
    <lineage>
        <taxon>Bacteria</taxon>
        <taxon>Bacillati</taxon>
        <taxon>Cyanobacteriota</taxon>
        <taxon>Cyanophyceae</taxon>
        <taxon>Oscillatoriophycideae</taxon>
        <taxon>Chroococcales</taxon>
        <taxon>Aphanothecaceae</taxon>
        <taxon>Gloeothece</taxon>
        <taxon>Gloeothece citriformis</taxon>
    </lineage>
</organism>
<dbReference type="EMBL" id="CP001293">
    <property type="protein sequence ID" value="ACK74072.1"/>
    <property type="molecule type" value="Genomic_DNA"/>
</dbReference>
<reference evidence="2" key="1">
    <citation type="journal article" date="2011" name="MBio">
        <title>Novel metabolic attributes of the genus Cyanothece, comprising a group of unicellular nitrogen-fixing Cyanobacteria.</title>
        <authorList>
            <person name="Bandyopadhyay A."/>
            <person name="Elvitigala T."/>
            <person name="Welsh E."/>
            <person name="Stockel J."/>
            <person name="Liberton M."/>
            <person name="Min H."/>
            <person name="Sherman L.A."/>
            <person name="Pakrasi H.B."/>
        </authorList>
    </citation>
    <scope>NUCLEOTIDE SEQUENCE [LARGE SCALE GENOMIC DNA]</scope>
    <source>
        <strain evidence="2">PCC 7424</strain>
        <plasmid evidence="2">pP742402</plasmid>
    </source>
</reference>
<accession>B7KMQ0</accession>
<gene>
    <name evidence="1" type="ordered locus">PCC7424_5503</name>
</gene>
<sequence>MEFPSCSTSIQPLNAVSKSSSLISAEEIEKEKEEDINSDFSQEEKDWYERWDYGHLAYSEY</sequence>
<dbReference type="Proteomes" id="UP000002384">
    <property type="component" value="Plasmid pP742402"/>
</dbReference>
<protein>
    <submittedName>
        <fullName evidence="1">Uncharacterized protein</fullName>
    </submittedName>
</protein>
<dbReference type="HOGENOM" id="CLU_2914805_0_0_3"/>